<organism evidence="2 3">
    <name type="scientific">Anaeromicropila herbilytica</name>
    <dbReference type="NCBI Taxonomy" id="2785025"/>
    <lineage>
        <taxon>Bacteria</taxon>
        <taxon>Bacillati</taxon>
        <taxon>Bacillota</taxon>
        <taxon>Clostridia</taxon>
        <taxon>Lachnospirales</taxon>
        <taxon>Lachnospiraceae</taxon>
        <taxon>Anaeromicropila</taxon>
    </lineage>
</organism>
<dbReference type="GO" id="GO:0016787">
    <property type="term" value="F:hydrolase activity"/>
    <property type="evidence" value="ECO:0007669"/>
    <property type="project" value="UniProtKB-KW"/>
</dbReference>
<keyword evidence="2" id="KW-0378">Hydrolase</keyword>
<name>A0A7R7IB67_9FIRM</name>
<dbReference type="Pfam" id="PF00561">
    <property type="entry name" value="Abhydrolase_1"/>
    <property type="match status" value="1"/>
</dbReference>
<reference evidence="2 3" key="1">
    <citation type="submission" date="2020-11" db="EMBL/GenBank/DDBJ databases">
        <title>Draft genome sequencing of a Lachnospiraceae strain isolated from anoxic soil subjected to BSD treatment.</title>
        <authorList>
            <person name="Uek A."/>
            <person name="Tonouchi A."/>
        </authorList>
    </citation>
    <scope>NUCLEOTIDE SEQUENCE [LARGE SCALE GENOMIC DNA]</scope>
    <source>
        <strain evidence="2 3">TB5</strain>
    </source>
</reference>
<dbReference type="InterPro" id="IPR000073">
    <property type="entry name" value="AB_hydrolase_1"/>
</dbReference>
<evidence type="ECO:0000313" key="3">
    <source>
        <dbReference type="Proteomes" id="UP000595897"/>
    </source>
</evidence>
<gene>
    <name evidence="2" type="ORF">bsdtb5_05070</name>
</gene>
<feature type="domain" description="AB hydrolase-1" evidence="1">
    <location>
        <begin position="21"/>
        <end position="257"/>
    </location>
</feature>
<dbReference type="KEGG" id="ahb:bsdtb5_05070"/>
<protein>
    <submittedName>
        <fullName evidence="2">2-hydroxy-6-oxo-6-phenylhexa-2,4-dienoate hydrolase</fullName>
    </submittedName>
</protein>
<accession>A0A7R7IB67</accession>
<sequence length="272" mass="31707">MSQYMFKDTIIDYERVGVGIPILFLHGWGMDRRIMSGCFEPIFQEFQDTRGLYSRIYIDLPGMGKSHAGPSIKNSDDILEILHLFIKEVVCEKFILVGESYGGYLARGYINQYPDMVKAIIMLWPLVYPGYQKGRIEPLKVMQRDDEFLQTLSKEQYDSFTYMNVILTKPVWELYQKDILPAIEEQDRHFLEEVLDGACSFDVDQLDAPYMNPCLTIVGKQDTEVGYKDQFELMNQYPNATYCAINKAGHNLQIEQPELFRNIVKQWLMDIK</sequence>
<evidence type="ECO:0000313" key="2">
    <source>
        <dbReference type="EMBL" id="BCN29212.1"/>
    </source>
</evidence>
<dbReference type="SUPFAM" id="SSF53474">
    <property type="entry name" value="alpha/beta-Hydrolases"/>
    <property type="match status" value="1"/>
</dbReference>
<dbReference type="PANTHER" id="PTHR43798:SF6">
    <property type="entry name" value="HYDROLASE, PUTATIVE (AFU_ORTHOLOGUE AFUA_4G13070)-RELATED"/>
    <property type="match status" value="1"/>
</dbReference>
<dbReference type="InterPro" id="IPR050266">
    <property type="entry name" value="AB_hydrolase_sf"/>
</dbReference>
<dbReference type="Gene3D" id="3.40.50.1820">
    <property type="entry name" value="alpha/beta hydrolase"/>
    <property type="match status" value="1"/>
</dbReference>
<dbReference type="InterPro" id="IPR029058">
    <property type="entry name" value="AB_hydrolase_fold"/>
</dbReference>
<dbReference type="PRINTS" id="PR00111">
    <property type="entry name" value="ABHYDROLASE"/>
</dbReference>
<evidence type="ECO:0000259" key="1">
    <source>
        <dbReference type="Pfam" id="PF00561"/>
    </source>
</evidence>
<dbReference type="PANTHER" id="PTHR43798">
    <property type="entry name" value="MONOACYLGLYCEROL LIPASE"/>
    <property type="match status" value="1"/>
</dbReference>
<keyword evidence="3" id="KW-1185">Reference proteome</keyword>
<dbReference type="RefSeq" id="WP_271714499.1">
    <property type="nucleotide sequence ID" value="NZ_AP024169.1"/>
</dbReference>
<dbReference type="Proteomes" id="UP000595897">
    <property type="component" value="Chromosome"/>
</dbReference>
<dbReference type="EMBL" id="AP024169">
    <property type="protein sequence ID" value="BCN29212.1"/>
    <property type="molecule type" value="Genomic_DNA"/>
</dbReference>
<dbReference type="AlphaFoldDB" id="A0A7R7IB67"/>
<proteinExistence type="predicted"/>